<evidence type="ECO:0000313" key="9">
    <source>
        <dbReference type="EMBL" id="ANG61860.1"/>
    </source>
</evidence>
<feature type="binding site" evidence="8">
    <location>
        <begin position="207"/>
        <end position="209"/>
    </location>
    <ligand>
        <name>ATP</name>
        <dbReference type="ChEBI" id="CHEBI:30616"/>
    </ligand>
</feature>
<keyword evidence="2 8" id="KW-0436">Ligase</keyword>
<evidence type="ECO:0000256" key="3">
    <source>
        <dbReference type="ARBA" id="ARBA00022723"/>
    </source>
</evidence>
<keyword evidence="4 8" id="KW-0547">Nucleotide-binding</keyword>
<dbReference type="EC" id="6.3.3.3" evidence="8"/>
<dbReference type="UniPathway" id="UPA00078">
    <property type="reaction ID" value="UER00161"/>
</dbReference>
<feature type="binding site" evidence="8">
    <location>
        <begin position="14"/>
        <end position="19"/>
    </location>
    <ligand>
        <name>ATP</name>
        <dbReference type="ChEBI" id="CHEBI:30616"/>
    </ligand>
</feature>
<dbReference type="PANTHER" id="PTHR43210:SF5">
    <property type="entry name" value="DETHIOBIOTIN SYNTHETASE"/>
    <property type="match status" value="1"/>
</dbReference>
<evidence type="ECO:0000256" key="6">
    <source>
        <dbReference type="ARBA" id="ARBA00022840"/>
    </source>
</evidence>
<dbReference type="Pfam" id="PF13500">
    <property type="entry name" value="AAA_26"/>
    <property type="match status" value="1"/>
</dbReference>
<comment type="catalytic activity">
    <reaction evidence="8">
        <text>(7R,8S)-7,8-diammoniononanoate + CO2 + ATP = (4R,5S)-dethiobiotin + ADP + phosphate + 3 H(+)</text>
        <dbReference type="Rhea" id="RHEA:15805"/>
        <dbReference type="ChEBI" id="CHEBI:15378"/>
        <dbReference type="ChEBI" id="CHEBI:16526"/>
        <dbReference type="ChEBI" id="CHEBI:30616"/>
        <dbReference type="ChEBI" id="CHEBI:43474"/>
        <dbReference type="ChEBI" id="CHEBI:149469"/>
        <dbReference type="ChEBI" id="CHEBI:149473"/>
        <dbReference type="ChEBI" id="CHEBI:456216"/>
        <dbReference type="EC" id="6.3.3.3"/>
    </reaction>
</comment>
<evidence type="ECO:0000256" key="4">
    <source>
        <dbReference type="ARBA" id="ARBA00022741"/>
    </source>
</evidence>
<protein>
    <recommendedName>
        <fullName evidence="8">ATP-dependent dethiobiotin synthetase BioD</fullName>
        <ecNumber evidence="8">6.3.3.3</ecNumber>
    </recommendedName>
    <alternativeName>
        <fullName evidence="8">DTB synthetase</fullName>
        <shortName evidence="8">DTBS</shortName>
    </alternativeName>
    <alternativeName>
        <fullName evidence="8">Dethiobiotin synthase</fullName>
    </alternativeName>
</protein>
<proteinExistence type="inferred from homology"/>
<gene>
    <name evidence="8" type="primary">bioD</name>
    <name evidence="9" type="ORF">A8C75_04760</name>
</gene>
<feature type="binding site" evidence="8">
    <location>
        <position position="118"/>
    </location>
    <ligand>
        <name>Mg(2+)</name>
        <dbReference type="ChEBI" id="CHEBI:18420"/>
    </ligand>
</feature>
<name>A0A1A9EVT9_9GAMM</name>
<dbReference type="GO" id="GO:0000287">
    <property type="term" value="F:magnesium ion binding"/>
    <property type="evidence" value="ECO:0007669"/>
    <property type="project" value="UniProtKB-UniRule"/>
</dbReference>
<dbReference type="InterPro" id="IPR004472">
    <property type="entry name" value="DTB_synth_BioD"/>
</dbReference>
<dbReference type="STRING" id="1821621.A8C75_04760"/>
<comment type="caution">
    <text evidence="8">Lacks conserved residue(s) required for the propagation of feature annotation.</text>
</comment>
<dbReference type="GO" id="GO:0042803">
    <property type="term" value="F:protein homodimerization activity"/>
    <property type="evidence" value="ECO:0007669"/>
    <property type="project" value="UniProtKB-ARBA"/>
</dbReference>
<keyword evidence="10" id="KW-1185">Reference proteome</keyword>
<keyword evidence="6 8" id="KW-0067">ATP-binding</keyword>
<feature type="binding site" evidence="8">
    <location>
        <position position="56"/>
    </location>
    <ligand>
        <name>Mg(2+)</name>
        <dbReference type="ChEBI" id="CHEBI:18420"/>
    </ligand>
</feature>
<feature type="binding site" evidence="8">
    <location>
        <begin position="118"/>
        <end position="121"/>
    </location>
    <ligand>
        <name>ATP</name>
        <dbReference type="ChEBI" id="CHEBI:30616"/>
    </ligand>
</feature>
<reference evidence="9 10" key="2">
    <citation type="journal article" date="2018" name="Int. J. Syst. Evol. Microbiol.">
        <title>Marinobacterium aestuarii sp. nov., a benzene-degrading marine bacterium isolated from estuary sediment.</title>
        <authorList>
            <person name="Bae S.S."/>
            <person name="Jung J."/>
            <person name="Chung D."/>
            <person name="Baek K."/>
        </authorList>
    </citation>
    <scope>NUCLEOTIDE SEQUENCE [LARGE SCALE GENOMIC DNA]</scope>
    <source>
        <strain evidence="9 10">ST58-10</strain>
    </source>
</reference>
<dbReference type="Gene3D" id="3.40.50.300">
    <property type="entry name" value="P-loop containing nucleotide triphosphate hydrolases"/>
    <property type="match status" value="1"/>
</dbReference>
<dbReference type="KEGG" id="mars:A8C75_04760"/>
<dbReference type="OrthoDB" id="9802097at2"/>
<dbReference type="GO" id="GO:0005829">
    <property type="term" value="C:cytosol"/>
    <property type="evidence" value="ECO:0007669"/>
    <property type="project" value="TreeGrafter"/>
</dbReference>
<dbReference type="HAMAP" id="MF_00336">
    <property type="entry name" value="BioD"/>
    <property type="match status" value="1"/>
</dbReference>
<feature type="binding site" evidence="8">
    <location>
        <position position="18"/>
    </location>
    <ligand>
        <name>Mg(2+)</name>
        <dbReference type="ChEBI" id="CHEBI:18420"/>
    </ligand>
</feature>
<accession>A0A1A9EVT9</accession>
<organism evidence="9 10">
    <name type="scientific">Marinobacterium aestuarii</name>
    <dbReference type="NCBI Taxonomy" id="1821621"/>
    <lineage>
        <taxon>Bacteria</taxon>
        <taxon>Pseudomonadati</taxon>
        <taxon>Pseudomonadota</taxon>
        <taxon>Gammaproteobacteria</taxon>
        <taxon>Oceanospirillales</taxon>
        <taxon>Oceanospirillaceae</taxon>
        <taxon>Marinobacterium</taxon>
    </lineage>
</organism>
<evidence type="ECO:0000313" key="10">
    <source>
        <dbReference type="Proteomes" id="UP000078070"/>
    </source>
</evidence>
<comment type="pathway">
    <text evidence="8">Cofactor biosynthesis; biotin biosynthesis; biotin from 7,8-diaminononanoate: step 1/2.</text>
</comment>
<dbReference type="Proteomes" id="UP000078070">
    <property type="component" value="Chromosome"/>
</dbReference>
<feature type="active site" evidence="8">
    <location>
        <position position="39"/>
    </location>
</feature>
<dbReference type="EMBL" id="CP015839">
    <property type="protein sequence ID" value="ANG61860.1"/>
    <property type="molecule type" value="Genomic_DNA"/>
</dbReference>
<dbReference type="RefSeq" id="WP_067378858.1">
    <property type="nucleotide sequence ID" value="NZ_CP015839.1"/>
</dbReference>
<comment type="cofactor">
    <cofactor evidence="8">
        <name>Mg(2+)</name>
        <dbReference type="ChEBI" id="CHEBI:18420"/>
    </cofactor>
</comment>
<dbReference type="NCBIfam" id="TIGR00347">
    <property type="entry name" value="bioD"/>
    <property type="match status" value="1"/>
</dbReference>
<reference evidence="10" key="1">
    <citation type="submission" date="2016-05" db="EMBL/GenBank/DDBJ databases">
        <authorList>
            <person name="Baek K."/>
            <person name="Yang S.-J."/>
        </authorList>
    </citation>
    <scope>NUCLEOTIDE SEQUENCE [LARGE SCALE GENOMIC DNA]</scope>
    <source>
        <strain evidence="10">ST58-10</strain>
    </source>
</reference>
<dbReference type="FunFam" id="3.40.50.300:FF:000292">
    <property type="entry name" value="ATP-dependent dethiobiotin synthetase BioD"/>
    <property type="match status" value="1"/>
</dbReference>
<dbReference type="GO" id="GO:0005524">
    <property type="term" value="F:ATP binding"/>
    <property type="evidence" value="ECO:0007669"/>
    <property type="project" value="UniProtKB-UniRule"/>
</dbReference>
<evidence type="ECO:0000256" key="7">
    <source>
        <dbReference type="ARBA" id="ARBA00022842"/>
    </source>
</evidence>
<feature type="binding site" evidence="8">
    <location>
        <begin position="178"/>
        <end position="179"/>
    </location>
    <ligand>
        <name>ATP</name>
        <dbReference type="ChEBI" id="CHEBI:30616"/>
    </ligand>
</feature>
<feature type="binding site" evidence="8">
    <location>
        <position position="56"/>
    </location>
    <ligand>
        <name>ATP</name>
        <dbReference type="ChEBI" id="CHEBI:30616"/>
    </ligand>
</feature>
<dbReference type="PIRSF" id="PIRSF006755">
    <property type="entry name" value="DTB_synth"/>
    <property type="match status" value="1"/>
</dbReference>
<sequence>MAKHNFFVAGTDTDAGKTLVSTGILQAANRLGLQTIGLKPVAAGSEETPEGLRNDDALKLQQAASIKLGYDSVNPITLAAAVAPHIAAAQVGRSLSADRIAALCRGSMMQRADLLLIEGAGGWRVPLNGREMLSRVPQLLETPVILVIGMKLGCINHALLSAEAIVRDGLRIAGWVANRIDPHMACYEDNLATLRGLFQAPLLGEVPYLANPTPEAVADCLDLSALLADVRG</sequence>
<dbReference type="SUPFAM" id="SSF52540">
    <property type="entry name" value="P-loop containing nucleoside triphosphate hydrolases"/>
    <property type="match status" value="1"/>
</dbReference>
<comment type="subcellular location">
    <subcellularLocation>
        <location evidence="8">Cytoplasm</location>
    </subcellularLocation>
</comment>
<dbReference type="GO" id="GO:0009102">
    <property type="term" value="P:biotin biosynthetic process"/>
    <property type="evidence" value="ECO:0007669"/>
    <property type="project" value="UniProtKB-UniRule"/>
</dbReference>
<keyword evidence="1 8" id="KW-0963">Cytoplasm</keyword>
<keyword evidence="5 8" id="KW-0093">Biotin biosynthesis</keyword>
<dbReference type="GO" id="GO:0004141">
    <property type="term" value="F:dethiobiotin synthase activity"/>
    <property type="evidence" value="ECO:0007669"/>
    <property type="project" value="UniProtKB-UniRule"/>
</dbReference>
<evidence type="ECO:0000256" key="8">
    <source>
        <dbReference type="HAMAP-Rule" id="MF_00336"/>
    </source>
</evidence>
<dbReference type="CDD" id="cd03109">
    <property type="entry name" value="DTBS"/>
    <property type="match status" value="1"/>
</dbReference>
<evidence type="ECO:0000256" key="2">
    <source>
        <dbReference type="ARBA" id="ARBA00022598"/>
    </source>
</evidence>
<comment type="similarity">
    <text evidence="8">Belongs to the dethiobiotin synthetase family.</text>
</comment>
<keyword evidence="7 8" id="KW-0460">Magnesium</keyword>
<dbReference type="PANTHER" id="PTHR43210">
    <property type="entry name" value="DETHIOBIOTIN SYNTHETASE"/>
    <property type="match status" value="1"/>
</dbReference>
<dbReference type="AlphaFoldDB" id="A0A1A9EVT9"/>
<comment type="function">
    <text evidence="8">Catalyzes a mechanistically unusual reaction, the ATP-dependent insertion of CO2 between the N7 and N8 nitrogen atoms of 7,8-diaminopelargonic acid (DAPA, also called 7,8-diammoniononanoate) to form a ureido ring.</text>
</comment>
<evidence type="ECO:0000256" key="5">
    <source>
        <dbReference type="ARBA" id="ARBA00022756"/>
    </source>
</evidence>
<comment type="subunit">
    <text evidence="8">Homodimer.</text>
</comment>
<dbReference type="InterPro" id="IPR027417">
    <property type="entry name" value="P-loop_NTPase"/>
</dbReference>
<keyword evidence="3 8" id="KW-0479">Metal-binding</keyword>
<evidence type="ECO:0000256" key="1">
    <source>
        <dbReference type="ARBA" id="ARBA00022490"/>
    </source>
</evidence>